<sequence>MGEAALSDTVISFRLKRAEEFARQWKINAKRLQSLANNPQTPDSVRADALGEARTAAGIVGQRAADLAELAKQRGFAAWESDPKVAPLVVEIRSVEHALSYAADALSK</sequence>
<accession>A0A1E5XNE0</accession>
<protein>
    <submittedName>
        <fullName evidence="1">Uncharacterized protein</fullName>
    </submittedName>
</protein>
<reference evidence="1 2" key="1">
    <citation type="journal article" date="2015" name="Genome Announc.">
        <title>Genome Assemblies of Three Soil-Associated Devosia species: D. insulae, D. limi, and D. soli.</title>
        <authorList>
            <person name="Hassan Y.I."/>
            <person name="Lepp D."/>
            <person name="Zhou T."/>
        </authorList>
    </citation>
    <scope>NUCLEOTIDE SEQUENCE [LARGE SCALE GENOMIC DNA]</scope>
    <source>
        <strain evidence="1 2">DS-56</strain>
    </source>
</reference>
<evidence type="ECO:0000313" key="2">
    <source>
        <dbReference type="Proteomes" id="UP000095463"/>
    </source>
</evidence>
<dbReference type="RefSeq" id="WP_069910756.1">
    <property type="nucleotide sequence ID" value="NZ_LAJE02000237.1"/>
</dbReference>
<evidence type="ECO:0000313" key="1">
    <source>
        <dbReference type="EMBL" id="OEO30014.1"/>
    </source>
</evidence>
<comment type="caution">
    <text evidence="1">The sequence shown here is derived from an EMBL/GenBank/DDBJ whole genome shotgun (WGS) entry which is preliminary data.</text>
</comment>
<proteinExistence type="predicted"/>
<name>A0A1E5XNE0_9HYPH</name>
<dbReference type="AlphaFoldDB" id="A0A1E5XNE0"/>
<dbReference type="OrthoDB" id="7949077at2"/>
<dbReference type="Proteomes" id="UP000095463">
    <property type="component" value="Unassembled WGS sequence"/>
</dbReference>
<organism evidence="1 2">
    <name type="scientific">Devosia insulae DS-56</name>
    <dbReference type="NCBI Taxonomy" id="1116389"/>
    <lineage>
        <taxon>Bacteria</taxon>
        <taxon>Pseudomonadati</taxon>
        <taxon>Pseudomonadota</taxon>
        <taxon>Alphaproteobacteria</taxon>
        <taxon>Hyphomicrobiales</taxon>
        <taxon>Devosiaceae</taxon>
        <taxon>Devosia</taxon>
    </lineage>
</organism>
<dbReference type="EMBL" id="LAJE02000237">
    <property type="protein sequence ID" value="OEO30014.1"/>
    <property type="molecule type" value="Genomic_DNA"/>
</dbReference>
<keyword evidence="2" id="KW-1185">Reference proteome</keyword>
<gene>
    <name evidence="1" type="ORF">VW23_023280</name>
</gene>